<dbReference type="EMBL" id="BNJK01000001">
    <property type="protein sequence ID" value="GHO95640.1"/>
    <property type="molecule type" value="Genomic_DNA"/>
</dbReference>
<dbReference type="Proteomes" id="UP000597444">
    <property type="component" value="Unassembled WGS sequence"/>
</dbReference>
<feature type="transmembrane region" description="Helical" evidence="5">
    <location>
        <begin position="29"/>
        <end position="61"/>
    </location>
</feature>
<organism evidence="6 7">
    <name type="scientific">Reticulibacter mediterranei</name>
    <dbReference type="NCBI Taxonomy" id="2778369"/>
    <lineage>
        <taxon>Bacteria</taxon>
        <taxon>Bacillati</taxon>
        <taxon>Chloroflexota</taxon>
        <taxon>Ktedonobacteria</taxon>
        <taxon>Ktedonobacterales</taxon>
        <taxon>Reticulibacteraceae</taxon>
        <taxon>Reticulibacter</taxon>
    </lineage>
</organism>
<evidence type="ECO:0000256" key="3">
    <source>
        <dbReference type="ARBA" id="ARBA00022989"/>
    </source>
</evidence>
<feature type="transmembrane region" description="Helical" evidence="5">
    <location>
        <begin position="157"/>
        <end position="179"/>
    </location>
</feature>
<evidence type="ECO:0000256" key="5">
    <source>
        <dbReference type="SAM" id="Phobius"/>
    </source>
</evidence>
<dbReference type="RefSeq" id="WP_220206309.1">
    <property type="nucleotide sequence ID" value="NZ_BNJK01000001.1"/>
</dbReference>
<dbReference type="CDD" id="cd16914">
    <property type="entry name" value="EcfT"/>
    <property type="match status" value="1"/>
</dbReference>
<dbReference type="PANTHER" id="PTHR33514:SF13">
    <property type="entry name" value="PROTEIN ABCI12, CHLOROPLASTIC"/>
    <property type="match status" value="1"/>
</dbReference>
<proteinExistence type="predicted"/>
<evidence type="ECO:0000256" key="2">
    <source>
        <dbReference type="ARBA" id="ARBA00022692"/>
    </source>
</evidence>
<name>A0A8J3IRM8_9CHLR</name>
<evidence type="ECO:0000256" key="4">
    <source>
        <dbReference type="ARBA" id="ARBA00023136"/>
    </source>
</evidence>
<keyword evidence="7" id="KW-1185">Reference proteome</keyword>
<reference evidence="6" key="1">
    <citation type="submission" date="2020-10" db="EMBL/GenBank/DDBJ databases">
        <title>Taxonomic study of unclassified bacteria belonging to the class Ktedonobacteria.</title>
        <authorList>
            <person name="Yabe S."/>
            <person name="Wang C.M."/>
            <person name="Zheng Y."/>
            <person name="Sakai Y."/>
            <person name="Cavaletti L."/>
            <person name="Monciardini P."/>
            <person name="Donadio S."/>
        </authorList>
    </citation>
    <scope>NUCLEOTIDE SEQUENCE</scope>
    <source>
        <strain evidence="6">ID150040</strain>
    </source>
</reference>
<dbReference type="InterPro" id="IPR003339">
    <property type="entry name" value="ABC/ECF_trnsptr_transmembrane"/>
</dbReference>
<evidence type="ECO:0000313" key="7">
    <source>
        <dbReference type="Proteomes" id="UP000597444"/>
    </source>
</evidence>
<dbReference type="PANTHER" id="PTHR33514">
    <property type="entry name" value="PROTEIN ABCI12, CHLOROPLASTIC"/>
    <property type="match status" value="1"/>
</dbReference>
<gene>
    <name evidence="6" type="primary">ecfT</name>
    <name evidence="6" type="ORF">KSF_056880</name>
</gene>
<comment type="caution">
    <text evidence="6">The sequence shown here is derived from an EMBL/GenBank/DDBJ whole genome shotgun (WGS) entry which is preliminary data.</text>
</comment>
<keyword evidence="3 5" id="KW-1133">Transmembrane helix</keyword>
<keyword evidence="2 5" id="KW-0812">Transmembrane</keyword>
<protein>
    <submittedName>
        <fullName evidence="6">Energy-coupling factor transporter transmembrane protein EcfT</fullName>
    </submittedName>
</protein>
<feature type="transmembrane region" description="Helical" evidence="5">
    <location>
        <begin position="254"/>
        <end position="276"/>
    </location>
</feature>
<feature type="transmembrane region" description="Helical" evidence="5">
    <location>
        <begin position="73"/>
        <end position="93"/>
    </location>
</feature>
<sequence>MIELSRTITFGQYINNGSALTRMDPRTKLLCAVLLIALVSSVRSFFAFAISLIFCAVLQYLSRLSVAYVLRMFKTFLPFLAFIYIIQVLFYYAPNAHLTILWHWQFLSISREALLNSTITMIRVFFLYYLVSMLMFTTSLVDLTDGLEALLSPLQKIGLPVNPFIMVLVIALKFVPIFVTEIERLFKAQTARGVNFNQGNIFQRVRKIAPLLIPLFVSGFKRAQSLTVAMEARCYGSHPGWRRSKRRVLRMQRFDVLALLCTLLTCLVAVVITIVAPF</sequence>
<evidence type="ECO:0000256" key="1">
    <source>
        <dbReference type="ARBA" id="ARBA00004141"/>
    </source>
</evidence>
<dbReference type="Pfam" id="PF02361">
    <property type="entry name" value="CbiQ"/>
    <property type="match status" value="1"/>
</dbReference>
<accession>A0A8J3IRM8</accession>
<feature type="transmembrane region" description="Helical" evidence="5">
    <location>
        <begin position="114"/>
        <end position="137"/>
    </location>
</feature>
<dbReference type="AlphaFoldDB" id="A0A8J3IRM8"/>
<dbReference type="GO" id="GO:0005886">
    <property type="term" value="C:plasma membrane"/>
    <property type="evidence" value="ECO:0007669"/>
    <property type="project" value="TreeGrafter"/>
</dbReference>
<keyword evidence="4 5" id="KW-0472">Membrane</keyword>
<evidence type="ECO:0000313" key="6">
    <source>
        <dbReference type="EMBL" id="GHO95640.1"/>
    </source>
</evidence>
<comment type="subcellular location">
    <subcellularLocation>
        <location evidence="1">Membrane</location>
        <topology evidence="1">Multi-pass membrane protein</topology>
    </subcellularLocation>
</comment>